<sequence>MEKRKLFPFNANPTMSPLTGSNIDLAQIRKAVNMLPVTIRTPPAVADYTPIEEWESQTPQSFTPEKTVLHFHLEAARAWVPASQKGGLAVVFPADGSTAAGAPEGATLRDAGEELVEQTVSVFVTSEQFIIFSSAAGAGVGISYPAISIHAVKAVGTIADDKPLQAIWMQLQLADGGDGDDDYDTVDLTIVPGLTDGAQADVQKFYEAISTCSDLHPDPADEDEEMDDDAGGRIIFEGDHEPVEGYTGVLHGAADGGLPPSFPGSGGWITAENVHLHFDADGNWIGGQNGDEGGELGEGAGRVRGHDEVNGSGVNGHDDPENKRPRVDEL</sequence>
<dbReference type="AlphaFoldDB" id="A0A8H4CI41"/>
<evidence type="ECO:0000256" key="1">
    <source>
        <dbReference type="ARBA" id="ARBA00004123"/>
    </source>
</evidence>
<dbReference type="InterPro" id="IPR011993">
    <property type="entry name" value="PH-like_dom_sf"/>
</dbReference>
<evidence type="ECO:0000313" key="6">
    <source>
        <dbReference type="EMBL" id="KAF3804234.1"/>
    </source>
</evidence>
<evidence type="ECO:0000256" key="3">
    <source>
        <dbReference type="ARBA" id="ARBA00022490"/>
    </source>
</evidence>
<keyword evidence="4" id="KW-0539">Nucleus</keyword>
<reference evidence="6" key="2">
    <citation type="submission" date="2020-03" db="EMBL/GenBank/DDBJ databases">
        <authorList>
            <person name="Fu F.-F."/>
            <person name="Chen J."/>
        </authorList>
    </citation>
    <scope>NUCLEOTIDE SEQUENCE</scope>
    <source>
        <strain evidence="6">Lc1</strain>
    </source>
</reference>
<dbReference type="GO" id="GO:0000387">
    <property type="term" value="P:spliceosomal snRNP assembly"/>
    <property type="evidence" value="ECO:0007669"/>
    <property type="project" value="TreeGrafter"/>
</dbReference>
<name>A0A8H4CI41_COLGL</name>
<protein>
    <recommendedName>
        <fullName evidence="8">Protein LOT5</fullName>
    </recommendedName>
</protein>
<feature type="compositionally biased region" description="Gly residues" evidence="5">
    <location>
        <begin position="285"/>
        <end position="302"/>
    </location>
</feature>
<dbReference type="GO" id="GO:0034715">
    <property type="term" value="C:pICln-Sm protein complex"/>
    <property type="evidence" value="ECO:0007669"/>
    <property type="project" value="TreeGrafter"/>
</dbReference>
<dbReference type="Proteomes" id="UP000613401">
    <property type="component" value="Unassembled WGS sequence"/>
</dbReference>
<evidence type="ECO:0000256" key="4">
    <source>
        <dbReference type="ARBA" id="ARBA00023242"/>
    </source>
</evidence>
<evidence type="ECO:0000313" key="7">
    <source>
        <dbReference type="Proteomes" id="UP000613401"/>
    </source>
</evidence>
<gene>
    <name evidence="6" type="ORF">GCG54_00000584</name>
</gene>
<accession>A0A8H4CI41</accession>
<reference evidence="6" key="1">
    <citation type="journal article" date="2020" name="Phytopathology">
        <title>Genome sequence and comparative analysis of Colletotrichum gloeosporioides isolated from Liriodendron leaves.</title>
        <authorList>
            <person name="Fu F.F."/>
            <person name="Hao Z."/>
            <person name="Wang P."/>
            <person name="Lu Y."/>
            <person name="Xue L.J."/>
            <person name="Wei G."/>
            <person name="Tian Y."/>
            <person name="Baishi H."/>
            <person name="Xu H."/>
            <person name="Shi J."/>
            <person name="Cheng T."/>
            <person name="Wang G."/>
            <person name="Yi Y."/>
            <person name="Chen J."/>
        </authorList>
    </citation>
    <scope>NUCLEOTIDE SEQUENCE</scope>
    <source>
        <strain evidence="6">Lc1</strain>
    </source>
</reference>
<dbReference type="GO" id="GO:0005829">
    <property type="term" value="C:cytosol"/>
    <property type="evidence" value="ECO:0007669"/>
    <property type="project" value="TreeGrafter"/>
</dbReference>
<evidence type="ECO:0000256" key="2">
    <source>
        <dbReference type="ARBA" id="ARBA00004496"/>
    </source>
</evidence>
<dbReference type="RefSeq" id="XP_045263393.1">
    <property type="nucleotide sequence ID" value="XM_045400720.1"/>
</dbReference>
<feature type="region of interest" description="Disordered" evidence="5">
    <location>
        <begin position="285"/>
        <end position="330"/>
    </location>
</feature>
<dbReference type="InterPro" id="IPR039924">
    <property type="entry name" value="ICln/Lot5/Saf5"/>
</dbReference>
<dbReference type="Pfam" id="PF03517">
    <property type="entry name" value="Voldacs"/>
    <property type="match status" value="1"/>
</dbReference>
<organism evidence="6 7">
    <name type="scientific">Colletotrichum gloeosporioides</name>
    <name type="common">Anthracnose fungus</name>
    <name type="synonym">Glomerella cingulata</name>
    <dbReference type="NCBI Taxonomy" id="474922"/>
    <lineage>
        <taxon>Eukaryota</taxon>
        <taxon>Fungi</taxon>
        <taxon>Dikarya</taxon>
        <taxon>Ascomycota</taxon>
        <taxon>Pezizomycotina</taxon>
        <taxon>Sordariomycetes</taxon>
        <taxon>Hypocreomycetidae</taxon>
        <taxon>Glomerellales</taxon>
        <taxon>Glomerellaceae</taxon>
        <taxon>Colletotrichum</taxon>
        <taxon>Colletotrichum gloeosporioides species complex</taxon>
    </lineage>
</organism>
<dbReference type="EMBL" id="WVTB01000050">
    <property type="protein sequence ID" value="KAF3804234.1"/>
    <property type="molecule type" value="Genomic_DNA"/>
</dbReference>
<keyword evidence="3" id="KW-0963">Cytoplasm</keyword>
<proteinExistence type="predicted"/>
<evidence type="ECO:0000256" key="5">
    <source>
        <dbReference type="SAM" id="MobiDB-lite"/>
    </source>
</evidence>
<dbReference type="Gene3D" id="2.30.29.30">
    <property type="entry name" value="Pleckstrin-homology domain (PH domain)/Phosphotyrosine-binding domain (PTB)"/>
    <property type="match status" value="1"/>
</dbReference>
<keyword evidence="7" id="KW-1185">Reference proteome</keyword>
<dbReference type="GO" id="GO:0005681">
    <property type="term" value="C:spliceosomal complex"/>
    <property type="evidence" value="ECO:0007669"/>
    <property type="project" value="TreeGrafter"/>
</dbReference>
<dbReference type="GeneID" id="69007756"/>
<feature type="compositionally biased region" description="Basic and acidic residues" evidence="5">
    <location>
        <begin position="316"/>
        <end position="330"/>
    </location>
</feature>
<dbReference type="GO" id="GO:0045292">
    <property type="term" value="P:mRNA cis splicing, via spliceosome"/>
    <property type="evidence" value="ECO:0007669"/>
    <property type="project" value="TreeGrafter"/>
</dbReference>
<comment type="subcellular location">
    <subcellularLocation>
        <location evidence="2">Cytoplasm</location>
    </subcellularLocation>
    <subcellularLocation>
        <location evidence="1">Nucleus</location>
    </subcellularLocation>
</comment>
<evidence type="ECO:0008006" key="8">
    <source>
        <dbReference type="Google" id="ProtNLM"/>
    </source>
</evidence>
<dbReference type="PANTHER" id="PTHR21399:SF0">
    <property type="entry name" value="METHYLOSOME SUBUNIT PICLN"/>
    <property type="match status" value="1"/>
</dbReference>
<dbReference type="PANTHER" id="PTHR21399">
    <property type="entry name" value="CHLORIDE CONDUCTANCE REGULATORY PROTEIN ICLN"/>
    <property type="match status" value="1"/>
</dbReference>
<comment type="caution">
    <text evidence="6">The sequence shown here is derived from an EMBL/GenBank/DDBJ whole genome shotgun (WGS) entry which is preliminary data.</text>
</comment>